<protein>
    <submittedName>
        <fullName evidence="1">Uncharacterized protein</fullName>
    </submittedName>
</protein>
<reference evidence="1 2" key="1">
    <citation type="submission" date="2015-04" db="EMBL/GenBank/DDBJ databases">
        <title>Complete genome sequence of Schizopora paradoxa KUC8140, a cosmopolitan wood degrader in East Asia.</title>
        <authorList>
            <consortium name="DOE Joint Genome Institute"/>
            <person name="Min B."/>
            <person name="Park H."/>
            <person name="Jang Y."/>
            <person name="Kim J.-J."/>
            <person name="Kim K.H."/>
            <person name="Pangilinan J."/>
            <person name="Lipzen A."/>
            <person name="Riley R."/>
            <person name="Grigoriev I.V."/>
            <person name="Spatafora J.W."/>
            <person name="Choi I.-G."/>
        </authorList>
    </citation>
    <scope>NUCLEOTIDE SEQUENCE [LARGE SCALE GENOMIC DNA]</scope>
    <source>
        <strain evidence="1 2">KUC8140</strain>
    </source>
</reference>
<dbReference type="EMBL" id="KQ086451">
    <property type="protein sequence ID" value="KLO04719.1"/>
    <property type="molecule type" value="Genomic_DNA"/>
</dbReference>
<accession>A0A0H2QZA5</accession>
<organism evidence="1 2">
    <name type="scientific">Schizopora paradoxa</name>
    <dbReference type="NCBI Taxonomy" id="27342"/>
    <lineage>
        <taxon>Eukaryota</taxon>
        <taxon>Fungi</taxon>
        <taxon>Dikarya</taxon>
        <taxon>Basidiomycota</taxon>
        <taxon>Agaricomycotina</taxon>
        <taxon>Agaricomycetes</taxon>
        <taxon>Hymenochaetales</taxon>
        <taxon>Schizoporaceae</taxon>
        <taxon>Schizopora</taxon>
    </lineage>
</organism>
<gene>
    <name evidence="1" type="ORF">SCHPADRAFT_896815</name>
</gene>
<dbReference type="InParanoid" id="A0A0H2QZA5"/>
<sequence>MSCRRLRPMHWQPVRRRKLTFADIFGSYLAAQAVRRRASRFPTTSIFATLSLPKFVVGRLLVFVDSSGLEGELSLEFLLKAVIFQRFERMFTSRFKFKLLTAKKRTSSPDRVASAWQPCVPLTKTLVKGIRLIRALDVTFYVVTSQHFCGYQNSKSFNETSEEILHTMDDNVV</sequence>
<evidence type="ECO:0000313" key="1">
    <source>
        <dbReference type="EMBL" id="KLO04719.1"/>
    </source>
</evidence>
<dbReference type="AlphaFoldDB" id="A0A0H2QZA5"/>
<dbReference type="Proteomes" id="UP000053477">
    <property type="component" value="Unassembled WGS sequence"/>
</dbReference>
<name>A0A0H2QZA5_9AGAM</name>
<keyword evidence="2" id="KW-1185">Reference proteome</keyword>
<proteinExistence type="predicted"/>
<evidence type="ECO:0000313" key="2">
    <source>
        <dbReference type="Proteomes" id="UP000053477"/>
    </source>
</evidence>